<evidence type="ECO:0000313" key="4">
    <source>
        <dbReference type="EMBL" id="GFJ81426.1"/>
    </source>
</evidence>
<dbReference type="AlphaFoldDB" id="A0A6V8KHF1"/>
<evidence type="ECO:0000256" key="1">
    <source>
        <dbReference type="ARBA" id="ARBA00022450"/>
    </source>
</evidence>
<protein>
    <recommendedName>
        <fullName evidence="3">Carrier domain-containing protein</fullName>
    </recommendedName>
</protein>
<keyword evidence="2" id="KW-0597">Phosphoprotein</keyword>
<dbReference type="InterPro" id="IPR020806">
    <property type="entry name" value="PKS_PP-bd"/>
</dbReference>
<gene>
    <name evidence="4" type="ORF">Phou_056060</name>
</gene>
<comment type="caution">
    <text evidence="4">The sequence shown here is derived from an EMBL/GenBank/DDBJ whole genome shotgun (WGS) entry which is preliminary data.</text>
</comment>
<evidence type="ECO:0000259" key="3">
    <source>
        <dbReference type="PROSITE" id="PS50075"/>
    </source>
</evidence>
<dbReference type="InterPro" id="IPR036736">
    <property type="entry name" value="ACP-like_sf"/>
</dbReference>
<dbReference type="EMBL" id="BLPF01000002">
    <property type="protein sequence ID" value="GFJ81426.1"/>
    <property type="molecule type" value="Genomic_DNA"/>
</dbReference>
<dbReference type="InterPro" id="IPR009081">
    <property type="entry name" value="PP-bd_ACP"/>
</dbReference>
<evidence type="ECO:0000256" key="2">
    <source>
        <dbReference type="ARBA" id="ARBA00022553"/>
    </source>
</evidence>
<proteinExistence type="predicted"/>
<evidence type="ECO:0000313" key="5">
    <source>
        <dbReference type="Proteomes" id="UP000482800"/>
    </source>
</evidence>
<sequence length="105" mass="11876">MTISQRLREMSSLERRDALEELVLAYLRNVLSMTDDEDFAVDRSYFDMGMTSLTLTDARDYLQSLLDVTIDATVLFNEPTVGHLVNYLTDALSEVPADEETIHAA</sequence>
<accession>A0A6V8KHF1</accession>
<dbReference type="RefSeq" id="WP_173060599.1">
    <property type="nucleotide sequence ID" value="NZ_BAABGO010000023.1"/>
</dbReference>
<dbReference type="SUPFAM" id="SSF47336">
    <property type="entry name" value="ACP-like"/>
    <property type="match status" value="1"/>
</dbReference>
<name>A0A6V8KHF1_9ACTN</name>
<dbReference type="Proteomes" id="UP000482800">
    <property type="component" value="Unassembled WGS sequence"/>
</dbReference>
<reference evidence="4 5" key="1">
    <citation type="submission" date="2020-03" db="EMBL/GenBank/DDBJ databases">
        <title>Whole genome shotgun sequence of Phytohabitans houttuyneae NBRC 108639.</title>
        <authorList>
            <person name="Komaki H."/>
            <person name="Tamura T."/>
        </authorList>
    </citation>
    <scope>NUCLEOTIDE SEQUENCE [LARGE SCALE GENOMIC DNA]</scope>
    <source>
        <strain evidence="4 5">NBRC 108639</strain>
    </source>
</reference>
<keyword evidence="1" id="KW-0596">Phosphopantetheine</keyword>
<dbReference type="GO" id="GO:0031177">
    <property type="term" value="F:phosphopantetheine binding"/>
    <property type="evidence" value="ECO:0007669"/>
    <property type="project" value="InterPro"/>
</dbReference>
<feature type="domain" description="Carrier" evidence="3">
    <location>
        <begin position="17"/>
        <end position="92"/>
    </location>
</feature>
<keyword evidence="5" id="KW-1185">Reference proteome</keyword>
<organism evidence="4 5">
    <name type="scientific">Phytohabitans houttuyneae</name>
    <dbReference type="NCBI Taxonomy" id="1076126"/>
    <lineage>
        <taxon>Bacteria</taxon>
        <taxon>Bacillati</taxon>
        <taxon>Actinomycetota</taxon>
        <taxon>Actinomycetes</taxon>
        <taxon>Micromonosporales</taxon>
        <taxon>Micromonosporaceae</taxon>
    </lineage>
</organism>
<dbReference type="PROSITE" id="PS50075">
    <property type="entry name" value="CARRIER"/>
    <property type="match status" value="1"/>
</dbReference>
<dbReference type="Pfam" id="PF00550">
    <property type="entry name" value="PP-binding"/>
    <property type="match status" value="1"/>
</dbReference>
<dbReference type="SMART" id="SM00823">
    <property type="entry name" value="PKS_PP"/>
    <property type="match status" value="1"/>
</dbReference>
<dbReference type="Gene3D" id="1.10.1200.10">
    <property type="entry name" value="ACP-like"/>
    <property type="match status" value="1"/>
</dbReference>
<reference evidence="4 5" key="2">
    <citation type="submission" date="2020-03" db="EMBL/GenBank/DDBJ databases">
        <authorList>
            <person name="Ichikawa N."/>
            <person name="Kimura A."/>
            <person name="Kitahashi Y."/>
            <person name="Uohara A."/>
        </authorList>
    </citation>
    <scope>NUCLEOTIDE SEQUENCE [LARGE SCALE GENOMIC DNA]</scope>
    <source>
        <strain evidence="4 5">NBRC 108639</strain>
    </source>
</reference>